<name>A0AAE1WBH7_9LAMI</name>
<sequence length="216" mass="24573">MRHKLDAIEENHTWDVTTLPNVTVRLFLAIASAYEWPLHQLDINNDFFMVSFFSTPVTIIVCSFACTQMLERKQITVSRSMVEAEYRRLAATVSVHIMVNPIFHEHTKHLDIDCHIVRNQYYSSFISPTHVRSKGQLADLFTKSLHGASFAGSQSAVKQEGGWTDLGSIMIRENQEVLVIQSGSLQRITSKLVTWSDQGNHQIHATTETWMSLRGL</sequence>
<accession>A0AAE1WBH7</accession>
<keyword evidence="3" id="KW-1185">Reference proteome</keyword>
<evidence type="ECO:0000313" key="2">
    <source>
        <dbReference type="EMBL" id="KAK4390164.1"/>
    </source>
</evidence>
<feature type="transmembrane region" description="Helical" evidence="1">
    <location>
        <begin position="47"/>
        <end position="70"/>
    </location>
</feature>
<evidence type="ECO:0008006" key="4">
    <source>
        <dbReference type="Google" id="ProtNLM"/>
    </source>
</evidence>
<keyword evidence="1" id="KW-1133">Transmembrane helix</keyword>
<reference evidence="2" key="1">
    <citation type="submission" date="2020-06" db="EMBL/GenBank/DDBJ databases">
        <authorList>
            <person name="Li T."/>
            <person name="Hu X."/>
            <person name="Zhang T."/>
            <person name="Song X."/>
            <person name="Zhang H."/>
            <person name="Dai N."/>
            <person name="Sheng W."/>
            <person name="Hou X."/>
            <person name="Wei L."/>
        </authorList>
    </citation>
    <scope>NUCLEOTIDE SEQUENCE</scope>
    <source>
        <strain evidence="2">K16</strain>
        <tissue evidence="2">Leaf</tissue>
    </source>
</reference>
<evidence type="ECO:0000256" key="1">
    <source>
        <dbReference type="SAM" id="Phobius"/>
    </source>
</evidence>
<proteinExistence type="predicted"/>
<dbReference type="AlphaFoldDB" id="A0AAE1WBH7"/>
<dbReference type="EMBL" id="JACGWL010000012">
    <property type="protein sequence ID" value="KAK4390164.1"/>
    <property type="molecule type" value="Genomic_DNA"/>
</dbReference>
<organism evidence="2 3">
    <name type="scientific">Sesamum angolense</name>
    <dbReference type="NCBI Taxonomy" id="2727404"/>
    <lineage>
        <taxon>Eukaryota</taxon>
        <taxon>Viridiplantae</taxon>
        <taxon>Streptophyta</taxon>
        <taxon>Embryophyta</taxon>
        <taxon>Tracheophyta</taxon>
        <taxon>Spermatophyta</taxon>
        <taxon>Magnoliopsida</taxon>
        <taxon>eudicotyledons</taxon>
        <taxon>Gunneridae</taxon>
        <taxon>Pentapetalae</taxon>
        <taxon>asterids</taxon>
        <taxon>lamiids</taxon>
        <taxon>Lamiales</taxon>
        <taxon>Pedaliaceae</taxon>
        <taxon>Sesamum</taxon>
    </lineage>
</organism>
<protein>
    <recommendedName>
        <fullName evidence="4">Reverse transcriptase Ty1/copia-type domain-containing protein</fullName>
    </recommendedName>
</protein>
<reference evidence="2" key="2">
    <citation type="journal article" date="2024" name="Plant">
        <title>Genomic evolution and insights into agronomic trait innovations of Sesamum species.</title>
        <authorList>
            <person name="Miao H."/>
            <person name="Wang L."/>
            <person name="Qu L."/>
            <person name="Liu H."/>
            <person name="Sun Y."/>
            <person name="Le M."/>
            <person name="Wang Q."/>
            <person name="Wei S."/>
            <person name="Zheng Y."/>
            <person name="Lin W."/>
            <person name="Duan Y."/>
            <person name="Cao H."/>
            <person name="Xiong S."/>
            <person name="Wang X."/>
            <person name="Wei L."/>
            <person name="Li C."/>
            <person name="Ma Q."/>
            <person name="Ju M."/>
            <person name="Zhao R."/>
            <person name="Li G."/>
            <person name="Mu C."/>
            <person name="Tian Q."/>
            <person name="Mei H."/>
            <person name="Zhang T."/>
            <person name="Gao T."/>
            <person name="Zhang H."/>
        </authorList>
    </citation>
    <scope>NUCLEOTIDE SEQUENCE</scope>
    <source>
        <strain evidence="2">K16</strain>
    </source>
</reference>
<dbReference type="CDD" id="cd09272">
    <property type="entry name" value="RNase_HI_RT_Ty1"/>
    <property type="match status" value="1"/>
</dbReference>
<keyword evidence="1" id="KW-0812">Transmembrane</keyword>
<dbReference type="Proteomes" id="UP001289374">
    <property type="component" value="Unassembled WGS sequence"/>
</dbReference>
<gene>
    <name evidence="2" type="ORF">Sango_2079700</name>
</gene>
<comment type="caution">
    <text evidence="2">The sequence shown here is derived from an EMBL/GenBank/DDBJ whole genome shotgun (WGS) entry which is preliminary data.</text>
</comment>
<keyword evidence="1" id="KW-0472">Membrane</keyword>
<evidence type="ECO:0000313" key="3">
    <source>
        <dbReference type="Proteomes" id="UP001289374"/>
    </source>
</evidence>